<feature type="transmembrane region" description="Helical" evidence="7">
    <location>
        <begin position="383"/>
        <end position="403"/>
    </location>
</feature>
<keyword evidence="3" id="KW-1003">Cell membrane</keyword>
<accession>A0ABR8L5A9</accession>
<gene>
    <name evidence="9" type="ORF">IEQ31_10825</name>
</gene>
<dbReference type="Gene3D" id="1.20.1250.20">
    <property type="entry name" value="MFS general substrate transporter like domains"/>
    <property type="match status" value="1"/>
</dbReference>
<dbReference type="InterPro" id="IPR036259">
    <property type="entry name" value="MFS_trans_sf"/>
</dbReference>
<feature type="transmembrane region" description="Helical" evidence="7">
    <location>
        <begin position="223"/>
        <end position="245"/>
    </location>
</feature>
<keyword evidence="2" id="KW-0813">Transport</keyword>
<dbReference type="CDD" id="cd06173">
    <property type="entry name" value="MFS_MefA_like"/>
    <property type="match status" value="1"/>
</dbReference>
<evidence type="ECO:0000256" key="1">
    <source>
        <dbReference type="ARBA" id="ARBA00004651"/>
    </source>
</evidence>
<evidence type="ECO:0000313" key="10">
    <source>
        <dbReference type="Proteomes" id="UP000653231"/>
    </source>
</evidence>
<keyword evidence="10" id="KW-1185">Reference proteome</keyword>
<dbReference type="RefSeq" id="WP_191051467.1">
    <property type="nucleotide sequence ID" value="NZ_JACXRZ010000006.1"/>
</dbReference>
<dbReference type="EMBL" id="JACXRZ010000006">
    <property type="protein sequence ID" value="MBD3143668.1"/>
    <property type="molecule type" value="Genomic_DNA"/>
</dbReference>
<dbReference type="SUPFAM" id="SSF103473">
    <property type="entry name" value="MFS general substrate transporter"/>
    <property type="match status" value="1"/>
</dbReference>
<dbReference type="InterPro" id="IPR010290">
    <property type="entry name" value="TM_effector"/>
</dbReference>
<evidence type="ECO:0000313" key="9">
    <source>
        <dbReference type="EMBL" id="MBD3143668.1"/>
    </source>
</evidence>
<name>A0ABR8L5A9_9ACTN</name>
<feature type="transmembrane region" description="Helical" evidence="7">
    <location>
        <begin position="110"/>
        <end position="131"/>
    </location>
</feature>
<evidence type="ECO:0000256" key="7">
    <source>
        <dbReference type="SAM" id="Phobius"/>
    </source>
</evidence>
<feature type="transmembrane region" description="Helical" evidence="7">
    <location>
        <begin position="257"/>
        <end position="279"/>
    </location>
</feature>
<feature type="transmembrane region" description="Helical" evidence="7">
    <location>
        <begin position="51"/>
        <end position="69"/>
    </location>
</feature>
<evidence type="ECO:0000259" key="8">
    <source>
        <dbReference type="PROSITE" id="PS50850"/>
    </source>
</evidence>
<feature type="domain" description="Major facilitator superfamily (MFS) profile" evidence="8">
    <location>
        <begin position="222"/>
        <end position="436"/>
    </location>
</feature>
<keyword evidence="6 7" id="KW-0472">Membrane</keyword>
<comment type="subcellular location">
    <subcellularLocation>
        <location evidence="1">Cell membrane</location>
        <topology evidence="1">Multi-pass membrane protein</topology>
    </subcellularLocation>
</comment>
<dbReference type="PANTHER" id="PTHR23513">
    <property type="entry name" value="INTEGRAL MEMBRANE EFFLUX PROTEIN-RELATED"/>
    <property type="match status" value="1"/>
</dbReference>
<feature type="transmembrane region" description="Helical" evidence="7">
    <location>
        <begin position="315"/>
        <end position="336"/>
    </location>
</feature>
<feature type="transmembrane region" description="Helical" evidence="7">
    <location>
        <begin position="169"/>
        <end position="190"/>
    </location>
</feature>
<keyword evidence="5 7" id="KW-1133">Transmembrane helix</keyword>
<keyword evidence="4 7" id="KW-0812">Transmembrane</keyword>
<organism evidence="9 10">
    <name type="scientific">Microbispora bryophytorum subsp. camponoti</name>
    <dbReference type="NCBI Taxonomy" id="1677852"/>
    <lineage>
        <taxon>Bacteria</taxon>
        <taxon>Bacillati</taxon>
        <taxon>Actinomycetota</taxon>
        <taxon>Actinomycetes</taxon>
        <taxon>Streptosporangiales</taxon>
        <taxon>Streptosporangiaceae</taxon>
        <taxon>Microbispora</taxon>
    </lineage>
</organism>
<evidence type="ECO:0000256" key="2">
    <source>
        <dbReference type="ARBA" id="ARBA00022448"/>
    </source>
</evidence>
<feature type="transmembrane region" description="Helical" evidence="7">
    <location>
        <begin position="81"/>
        <end position="103"/>
    </location>
</feature>
<proteinExistence type="predicted"/>
<dbReference type="Pfam" id="PF05977">
    <property type="entry name" value="MFS_3"/>
    <property type="match status" value="1"/>
</dbReference>
<sequence>MTPVVRGGLLGTRDFRLLWIGETTSTLGSSVGGVALPLVAVMTLHASPLTVGLLTAAAWLPWLLVGLPAGAWVDRLPKRPVMLVCNTVSMAVFASVPIAAWLGALTTPHLLVVATTGGAARVFFTLAYRAYLPVLVDSERLLEANAKLQGSESAAQIAGPGLAGLLAQWFGAVSGVLADAVSFMIAVLCLRSAGTRETRREGAAKRRLRAEIRDGLRFVVRDPYLRTLTAFGAMSNIALVGYSSIQVVFLTRNLGAGAGQVGVVLAVASSGGLFGAALSGRMASRFGAARGFLLCEALAAPMALLGPIGSGGTGLVLFTAAGFGTGLGVVASNILTSTFRQHYCPAELFGRITASASALNYGAIPLGGLLGGLLGESIGVRETLMLMAVVQLFSVAVLLLGPFRSLRDFPTPHRPALTSAGREQPARSALIAGCAK</sequence>
<feature type="transmembrane region" description="Helical" evidence="7">
    <location>
        <begin position="291"/>
        <end position="309"/>
    </location>
</feature>
<protein>
    <submittedName>
        <fullName evidence="9">MFS transporter</fullName>
    </submittedName>
</protein>
<dbReference type="PANTHER" id="PTHR23513:SF6">
    <property type="entry name" value="MAJOR FACILITATOR SUPERFAMILY ASSOCIATED DOMAIN-CONTAINING PROTEIN"/>
    <property type="match status" value="1"/>
</dbReference>
<dbReference type="PROSITE" id="PS50850">
    <property type="entry name" value="MFS"/>
    <property type="match status" value="1"/>
</dbReference>
<dbReference type="InterPro" id="IPR020846">
    <property type="entry name" value="MFS_dom"/>
</dbReference>
<comment type="caution">
    <text evidence="9">The sequence shown here is derived from an EMBL/GenBank/DDBJ whole genome shotgun (WGS) entry which is preliminary data.</text>
</comment>
<evidence type="ECO:0000256" key="6">
    <source>
        <dbReference type="ARBA" id="ARBA00023136"/>
    </source>
</evidence>
<dbReference type="Proteomes" id="UP000653231">
    <property type="component" value="Unassembled WGS sequence"/>
</dbReference>
<feature type="transmembrane region" description="Helical" evidence="7">
    <location>
        <begin position="26"/>
        <end position="44"/>
    </location>
</feature>
<evidence type="ECO:0000256" key="3">
    <source>
        <dbReference type="ARBA" id="ARBA00022475"/>
    </source>
</evidence>
<reference evidence="9 10" key="1">
    <citation type="submission" date="2020-09" db="EMBL/GenBank/DDBJ databases">
        <title>Actinomycete isolated from the Camponotus japonicus Mayr.</title>
        <authorList>
            <person name="Gong X."/>
        </authorList>
    </citation>
    <scope>NUCLEOTIDE SEQUENCE [LARGE SCALE GENOMIC DNA]</scope>
    <source>
        <strain evidence="9 10">2C-HV3</strain>
    </source>
</reference>
<evidence type="ECO:0000256" key="4">
    <source>
        <dbReference type="ARBA" id="ARBA00022692"/>
    </source>
</evidence>
<evidence type="ECO:0000256" key="5">
    <source>
        <dbReference type="ARBA" id="ARBA00022989"/>
    </source>
</evidence>
<feature type="transmembrane region" description="Helical" evidence="7">
    <location>
        <begin position="348"/>
        <end position="371"/>
    </location>
</feature>